<keyword evidence="1" id="KW-0489">Methyltransferase</keyword>
<dbReference type="EMBL" id="JACLQD010000002">
    <property type="protein sequence ID" value="MBC2835123.1"/>
    <property type="molecule type" value="Genomic_DNA"/>
</dbReference>
<keyword evidence="2" id="KW-1185">Reference proteome</keyword>
<keyword evidence="1" id="KW-0808">Transferase</keyword>
<evidence type="ECO:0000313" key="1">
    <source>
        <dbReference type="EMBL" id="MBC2835123.1"/>
    </source>
</evidence>
<accession>A0A842I6U3</accession>
<dbReference type="GO" id="GO:0008168">
    <property type="term" value="F:methyltransferase activity"/>
    <property type="evidence" value="ECO:0007669"/>
    <property type="project" value="UniProtKB-KW"/>
</dbReference>
<dbReference type="Pfam" id="PF13489">
    <property type="entry name" value="Methyltransf_23"/>
    <property type="match status" value="1"/>
</dbReference>
<dbReference type="CDD" id="cd02440">
    <property type="entry name" value="AdoMet_MTases"/>
    <property type="match status" value="1"/>
</dbReference>
<evidence type="ECO:0000313" key="2">
    <source>
        <dbReference type="Proteomes" id="UP000555411"/>
    </source>
</evidence>
<name>A0A842I6U3_9RHOB</name>
<dbReference type="Gene3D" id="3.40.50.150">
    <property type="entry name" value="Vaccinia Virus protein VP39"/>
    <property type="match status" value="1"/>
</dbReference>
<protein>
    <submittedName>
        <fullName evidence="1">Class I SAM-dependent methyltransferase</fullName>
    </submittedName>
</protein>
<proteinExistence type="predicted"/>
<organism evidence="1 2">
    <name type="scientific">Paragemmobacter straminiformis</name>
    <dbReference type="NCBI Taxonomy" id="2045119"/>
    <lineage>
        <taxon>Bacteria</taxon>
        <taxon>Pseudomonadati</taxon>
        <taxon>Pseudomonadota</taxon>
        <taxon>Alphaproteobacteria</taxon>
        <taxon>Rhodobacterales</taxon>
        <taxon>Paracoccaceae</taxon>
        <taxon>Paragemmobacter</taxon>
    </lineage>
</organism>
<comment type="caution">
    <text evidence="1">The sequence shown here is derived from an EMBL/GenBank/DDBJ whole genome shotgun (WGS) entry which is preliminary data.</text>
</comment>
<gene>
    <name evidence="1" type="ORF">H7F16_06355</name>
</gene>
<sequence length="237" mass="27241">MTSYAELTHENPSRLKRFSHKSRFHRYCKFIGEASAGRTQLKLLDYGAGDGYLFAEIARRQIGSYELWAYEPVESQYLQLTETVSKLDLEVNLIQELEEFYCFDVIICAEVLEHFTAIEAVNHLTMIKNALSPNGKLLISVPIETGFSGFFKNIFRMLIGQAHSGTGFRDIFRSLFSKPKFRGNTGYIPSHVGFCHKNIEYLLIDSGFSIEKKYFSPFPIFGEFLNSQVYFSCTLRK</sequence>
<dbReference type="AlphaFoldDB" id="A0A842I6U3"/>
<dbReference type="Proteomes" id="UP000555411">
    <property type="component" value="Unassembled WGS sequence"/>
</dbReference>
<dbReference type="RefSeq" id="WP_185796752.1">
    <property type="nucleotide sequence ID" value="NZ_JACLQD010000002.1"/>
</dbReference>
<dbReference type="GO" id="GO:0032259">
    <property type="term" value="P:methylation"/>
    <property type="evidence" value="ECO:0007669"/>
    <property type="project" value="UniProtKB-KW"/>
</dbReference>
<dbReference type="InterPro" id="IPR029063">
    <property type="entry name" value="SAM-dependent_MTases_sf"/>
</dbReference>
<dbReference type="SUPFAM" id="SSF53335">
    <property type="entry name" value="S-adenosyl-L-methionine-dependent methyltransferases"/>
    <property type="match status" value="1"/>
</dbReference>
<reference evidence="1 2" key="1">
    <citation type="journal article" date="2017" name="Int. J. Syst. Evol. Microbiol.">
        <title>Gemmobacter straminiformis sp. nov., isolated from an artificial fountain.</title>
        <authorList>
            <person name="Kang J.Y."/>
            <person name="Kim M.J."/>
            <person name="Chun J."/>
            <person name="Son K.P."/>
            <person name="Jahng K.Y."/>
        </authorList>
    </citation>
    <scope>NUCLEOTIDE SEQUENCE [LARGE SCALE GENOMIC DNA]</scope>
    <source>
        <strain evidence="1 2">CAM-8</strain>
    </source>
</reference>